<reference evidence="1" key="1">
    <citation type="submission" date="2020-05" db="EMBL/GenBank/DDBJ databases">
        <title>Complete genome sequence of Pseudomonas sp. Sm006.</title>
        <authorList>
            <person name="Takeuchi K."/>
            <person name="Someya N."/>
        </authorList>
    </citation>
    <scope>NUCLEOTIDE SEQUENCE</scope>
    <source>
        <strain evidence="1">Sm006</strain>
    </source>
</reference>
<gene>
    <name evidence="1" type="ORF">PSm6_48650</name>
</gene>
<evidence type="ECO:0000313" key="1">
    <source>
        <dbReference type="EMBL" id="BCD88458.1"/>
    </source>
</evidence>
<protein>
    <recommendedName>
        <fullName evidence="3">Lipoprotein</fullName>
    </recommendedName>
</protein>
<accession>A0ABN6BXC3</accession>
<sequence>MAMTTALLARNVGSGERGTCLLMLFICFALVACGKERPATHTPEYRAAHGLVEGGDNRVEVSGVPFRVPSDLEFDVYSAGDIRPGKADELTLHLFIDQAGLHKGNPVPTARDSRIRVEISRMGDPNGKSYFEGEKERAEAPIVRPALGLAEYPLKGPAAEAEYSGTYVYVPSDGPRGNGREFFCSVAWPKDPVLRNGHCRAYYYLGSGLQVRVFFEYSALVNWHVIMETVRREVGAIQN</sequence>
<evidence type="ECO:0000313" key="2">
    <source>
        <dbReference type="Proteomes" id="UP001064896"/>
    </source>
</evidence>
<keyword evidence="2" id="KW-1185">Reference proteome</keyword>
<dbReference type="EMBL" id="AP023081">
    <property type="protein sequence ID" value="BCD88458.1"/>
    <property type="molecule type" value="Genomic_DNA"/>
</dbReference>
<proteinExistence type="predicted"/>
<name>A0ABN6BXC3_9PSED</name>
<dbReference type="Proteomes" id="UP001064896">
    <property type="component" value="Chromosome"/>
</dbReference>
<evidence type="ECO:0008006" key="3">
    <source>
        <dbReference type="Google" id="ProtNLM"/>
    </source>
</evidence>
<organism evidence="1 2">
    <name type="scientific">Pseudomonas solani</name>
    <dbReference type="NCBI Taxonomy" id="2731552"/>
    <lineage>
        <taxon>Bacteria</taxon>
        <taxon>Pseudomonadati</taxon>
        <taxon>Pseudomonadota</taxon>
        <taxon>Gammaproteobacteria</taxon>
        <taxon>Pseudomonadales</taxon>
        <taxon>Pseudomonadaceae</taxon>
        <taxon>Pseudomonas</taxon>
    </lineage>
</organism>